<dbReference type="PATRIC" id="fig|1391653.3.peg.2582"/>
<evidence type="ECO:0000313" key="2">
    <source>
        <dbReference type="EMBL" id="AKU92093.1"/>
    </source>
</evidence>
<dbReference type="EMBL" id="CP012332">
    <property type="protein sequence ID" value="AKU92093.1"/>
    <property type="molecule type" value="Genomic_DNA"/>
</dbReference>
<dbReference type="InterPro" id="IPR018715">
    <property type="entry name" value="DUF2239"/>
</dbReference>
<reference evidence="2 3" key="1">
    <citation type="submission" date="2015-08" db="EMBL/GenBank/DDBJ databases">
        <authorList>
            <person name="Babu N.S."/>
            <person name="Beckwith C.J."/>
            <person name="Beseler K.G."/>
            <person name="Brison A."/>
            <person name="Carone J.V."/>
            <person name="Caskin T.P."/>
            <person name="Diamond M."/>
            <person name="Durham M.E."/>
            <person name="Foxe J.M."/>
            <person name="Go M."/>
            <person name="Henderson B.A."/>
            <person name="Jones I.B."/>
            <person name="McGettigan J.A."/>
            <person name="Micheletti S.J."/>
            <person name="Nasrallah M.E."/>
            <person name="Ortiz D."/>
            <person name="Piller C.R."/>
            <person name="Privatt S.R."/>
            <person name="Schneider S.L."/>
            <person name="Sharp S."/>
            <person name="Smith T.C."/>
            <person name="Stanton J.D."/>
            <person name="Ullery H.E."/>
            <person name="Wilson R.J."/>
            <person name="Serrano M.G."/>
            <person name="Buck G."/>
            <person name="Lee V."/>
            <person name="Wang Y."/>
            <person name="Carvalho R."/>
            <person name="Voegtly L."/>
            <person name="Shi R."/>
            <person name="Duckworth R."/>
            <person name="Johnson A."/>
            <person name="Loviza R."/>
            <person name="Walstead R."/>
            <person name="Shah Z."/>
            <person name="Kiflezghi M."/>
            <person name="Wade K."/>
            <person name="Ball S.L."/>
            <person name="Bradley K.W."/>
            <person name="Asai D.J."/>
            <person name="Bowman C.A."/>
            <person name="Russell D.A."/>
            <person name="Pope W.H."/>
            <person name="Jacobs-Sera D."/>
            <person name="Hendrix R.W."/>
            <person name="Hatfull G.F."/>
        </authorList>
    </citation>
    <scope>NUCLEOTIDE SEQUENCE [LARGE SCALE GENOMIC DNA]</scope>
    <source>
        <strain evidence="2 3">DSM 27710</strain>
    </source>
</reference>
<feature type="region of interest" description="Disordered" evidence="1">
    <location>
        <begin position="70"/>
        <end position="92"/>
    </location>
</feature>
<keyword evidence="3" id="KW-1185">Reference proteome</keyword>
<protein>
    <recommendedName>
        <fullName evidence="4">DUF2239 domain-containing protein</fullName>
    </recommendedName>
</protein>
<dbReference type="Pfam" id="PF09998">
    <property type="entry name" value="DUF2239"/>
    <property type="match status" value="1"/>
</dbReference>
<dbReference type="Proteomes" id="UP000055590">
    <property type="component" value="Chromosome"/>
</dbReference>
<organism evidence="2 3">
    <name type="scientific">Vulgatibacter incomptus</name>
    <dbReference type="NCBI Taxonomy" id="1391653"/>
    <lineage>
        <taxon>Bacteria</taxon>
        <taxon>Pseudomonadati</taxon>
        <taxon>Myxococcota</taxon>
        <taxon>Myxococcia</taxon>
        <taxon>Myxococcales</taxon>
        <taxon>Cystobacterineae</taxon>
        <taxon>Vulgatibacteraceae</taxon>
        <taxon>Vulgatibacter</taxon>
    </lineage>
</organism>
<dbReference type="AlphaFoldDB" id="A0A0K1PEY7"/>
<feature type="compositionally biased region" description="Basic and acidic residues" evidence="1">
    <location>
        <begin position="70"/>
        <end position="83"/>
    </location>
</feature>
<sequence length="204" mass="22397">MTHEPIVKYAFFSGEKLIAHGGLEEVATAAKRWRDERESEPLAVYSDETGRAVDLDLRGSLQDVLARLAPARDDMGADTEPPKRQGPGRPKLGVVSKEVTLLPRHWDWLAQQPGGASVTLRKLVEAARRGGGGVEAARRSQEAAYRFMSAMAGDYPGFEEASRALFAHDFGRFDQLVGPWPADVRDHVRRLVAIAARDRLAAAL</sequence>
<evidence type="ECO:0008006" key="4">
    <source>
        <dbReference type="Google" id="ProtNLM"/>
    </source>
</evidence>
<evidence type="ECO:0000313" key="3">
    <source>
        <dbReference type="Proteomes" id="UP000055590"/>
    </source>
</evidence>
<gene>
    <name evidence="2" type="ORF">AKJ08_2480</name>
</gene>
<accession>A0A0K1PEY7</accession>
<proteinExistence type="predicted"/>
<evidence type="ECO:0000256" key="1">
    <source>
        <dbReference type="SAM" id="MobiDB-lite"/>
    </source>
</evidence>
<name>A0A0K1PEY7_9BACT</name>
<dbReference type="STRING" id="1391653.AKJ08_2480"/>
<dbReference type="KEGG" id="vin:AKJ08_2480"/>
<dbReference type="OrthoDB" id="282960at2"/>